<dbReference type="PANTHER" id="PTHR46928">
    <property type="entry name" value="MESENCHYME-SPECIFIC CELL SURFACE GLYCOPROTEIN"/>
    <property type="match status" value="1"/>
</dbReference>
<evidence type="ECO:0000259" key="2">
    <source>
        <dbReference type="Pfam" id="PF18962"/>
    </source>
</evidence>
<organism evidence="4 5">
    <name type="scientific">Sporocytophaga myxococcoides</name>
    <dbReference type="NCBI Taxonomy" id="153721"/>
    <lineage>
        <taxon>Bacteria</taxon>
        <taxon>Pseudomonadati</taxon>
        <taxon>Bacteroidota</taxon>
        <taxon>Cytophagia</taxon>
        <taxon>Cytophagales</taxon>
        <taxon>Cytophagaceae</taxon>
        <taxon>Sporocytophaga</taxon>
    </lineage>
</organism>
<keyword evidence="5" id="KW-1185">Reference proteome</keyword>
<keyword evidence="1" id="KW-0732">Signal</keyword>
<evidence type="ECO:0000256" key="1">
    <source>
        <dbReference type="ARBA" id="ARBA00022729"/>
    </source>
</evidence>
<dbReference type="Gene3D" id="2.60.40.1220">
    <property type="match status" value="1"/>
</dbReference>
<dbReference type="NCBIfam" id="NF038117">
    <property type="entry name" value="choice_anch_I"/>
    <property type="match status" value="1"/>
</dbReference>
<dbReference type="InterPro" id="IPR014755">
    <property type="entry name" value="Cu-Rt/internalin_Ig-like"/>
</dbReference>
<comment type="caution">
    <text evidence="4">The sequence shown here is derived from an EMBL/GenBank/DDBJ whole genome shotgun (WGS) entry which is preliminary data.</text>
</comment>
<evidence type="ECO:0000313" key="4">
    <source>
        <dbReference type="EMBL" id="GAL86724.1"/>
    </source>
</evidence>
<dbReference type="Pfam" id="PF22494">
    <property type="entry name" value="choice_anch_I"/>
    <property type="match status" value="1"/>
</dbReference>
<dbReference type="InterPro" id="IPR038081">
    <property type="entry name" value="CalX-like_sf"/>
</dbReference>
<feature type="domain" description="Secretion system C-terminal sorting" evidence="2">
    <location>
        <begin position="877"/>
        <end position="937"/>
    </location>
</feature>
<dbReference type="eggNOG" id="COG3391">
    <property type="taxonomic scope" value="Bacteria"/>
</dbReference>
<accession>A0A098LJW5</accession>
<dbReference type="AlphaFoldDB" id="A0A098LJW5"/>
<dbReference type="STRING" id="153721.MYP_3954"/>
<dbReference type="InterPro" id="IPR011044">
    <property type="entry name" value="Quino_amine_DH_bsu"/>
</dbReference>
<dbReference type="InterPro" id="IPR052956">
    <property type="entry name" value="Mesenchyme-surface_protein"/>
</dbReference>
<evidence type="ECO:0000259" key="3">
    <source>
        <dbReference type="Pfam" id="PF22494"/>
    </source>
</evidence>
<dbReference type="SUPFAM" id="SSF141072">
    <property type="entry name" value="CalX-like"/>
    <property type="match status" value="1"/>
</dbReference>
<dbReference type="NCBIfam" id="TIGR04183">
    <property type="entry name" value="Por_Secre_tail"/>
    <property type="match status" value="1"/>
</dbReference>
<dbReference type="InterPro" id="IPR026444">
    <property type="entry name" value="Secre_tail"/>
</dbReference>
<sequence>MAPETGIKKGEVVIIGNDSPASVNKGTVTGLSFGLSSDGDQIIVYTGTTESPSYITALSSNAWVDDKPSCSGGSTSKLPSVLMDGPSSINLSSAPGNIDGLSVNAYYSGPQNIMETEALKASILNPANWTSITKGTPAQTWPQFRFLTVTPSVIKSEVLNNSSIRLIFDRDLNITSATALSHYTGIEGIASATVTTNGGLSDTIVLSFETAFTSGNIYRLLVSNILDTEGNSMEGTYEFSFAYNSSIAFEKEFYTIKEDAGILSLNLKIENPTNSSFDLTLKSQPWSTADVSDISFESKTIHLTGEEGNIIKIDIPIVNDTDAENDEYFVLGIENTSGINISGFPYVTVYIKDNDKSAPSGNGEIILNHITSFDPSTEGSTTEAIAYDASTHRIYATSAIQNRFDIIDFSNPTAPQTIRSVSMSAYGSRITGIAVKNGIVAVGSPAKADVDNGSIVFFNSDGDFATQVTVGTLPDMVCFTPDGNKILVANEGQPNNSYSIDPEGSISVIDVSKGLNSISQTSVTTLDFTKFNEDEESLIASGVRKGSSKSTLSQDLEPEYITVSSDSKKAWVTLQENNSIAEIDLENNQITSIWGLGTKEYIQYGNGADMSNSNGEILISNWPVKGFYMPDAVGSFTLNKSNYIVTANEGDEKEYAGLNERTTVGNNSVVLDPEKFPHSAVLKKNYNLGNFRITNLNGDIDKDGDFDELYAVGSRSFSIFNADTKQLVYDSGDDFDYITSRHSDYGSLFNSDHESNKLKGRSHTKGCEPEALAIATIGTNTYAFIGLERIGGIMAYNISDPENPVFVDYKNPRSFTSFAGDHGPEYIVYVSSDESPDGQHYILVSNEISGTITVFSLEVPEVSKVETPTVKEFKLIVFPNPARNTLNLNKITSFKIESLNGQTLLTAEEVNSIDISSLNKGFYILKTYEGSIRKFVVE</sequence>
<reference evidence="4 5" key="1">
    <citation type="submission" date="2014-09" db="EMBL/GenBank/DDBJ databases">
        <title>Sporocytophaga myxococcoides PG-01 genome sequencing.</title>
        <authorList>
            <person name="Liu L."/>
            <person name="Gao P.J."/>
            <person name="Chen G.J."/>
            <person name="Wang L.S."/>
        </authorList>
    </citation>
    <scope>NUCLEOTIDE SEQUENCE [LARGE SCALE GENOMIC DNA]</scope>
    <source>
        <strain evidence="4 5">PG-01</strain>
    </source>
</reference>
<dbReference type="SUPFAM" id="SSF50969">
    <property type="entry name" value="YVTN repeat-like/Quinoprotein amine dehydrogenase"/>
    <property type="match status" value="1"/>
</dbReference>
<protein>
    <submittedName>
        <fullName evidence="4">CHU large protein</fullName>
    </submittedName>
</protein>
<dbReference type="InterPro" id="IPR055188">
    <property type="entry name" value="Choice_anch_I"/>
</dbReference>
<feature type="domain" description="Choice-of-anchor I" evidence="3">
    <location>
        <begin position="369"/>
        <end position="855"/>
    </location>
</feature>
<evidence type="ECO:0000313" key="5">
    <source>
        <dbReference type="Proteomes" id="UP000030185"/>
    </source>
</evidence>
<dbReference type="PANTHER" id="PTHR46928:SF1">
    <property type="entry name" value="MESENCHYME-SPECIFIC CELL SURFACE GLYCOPROTEIN"/>
    <property type="match status" value="1"/>
</dbReference>
<dbReference type="EMBL" id="BBLT01000009">
    <property type="protein sequence ID" value="GAL86724.1"/>
    <property type="molecule type" value="Genomic_DNA"/>
</dbReference>
<dbReference type="Pfam" id="PF18962">
    <property type="entry name" value="Por_Secre_tail"/>
    <property type="match status" value="1"/>
</dbReference>
<dbReference type="Gene3D" id="2.130.10.10">
    <property type="entry name" value="YVTN repeat-like/Quinoprotein amine dehydrogenase"/>
    <property type="match status" value="1"/>
</dbReference>
<dbReference type="Gene3D" id="2.60.40.2030">
    <property type="match status" value="1"/>
</dbReference>
<gene>
    <name evidence="4" type="ORF">MYP_3954</name>
</gene>
<proteinExistence type="predicted"/>
<dbReference type="InterPro" id="IPR015943">
    <property type="entry name" value="WD40/YVTN_repeat-like_dom_sf"/>
</dbReference>
<dbReference type="Proteomes" id="UP000030185">
    <property type="component" value="Unassembled WGS sequence"/>
</dbReference>
<name>A0A098LJW5_9BACT</name>